<dbReference type="PROSITE" id="PS50052">
    <property type="entry name" value="GUANYLATE_KINASE_2"/>
    <property type="match status" value="1"/>
</dbReference>
<dbReference type="PROSITE" id="PS00856">
    <property type="entry name" value="GUANYLATE_KINASE_1"/>
    <property type="match status" value="1"/>
</dbReference>
<dbReference type="Gene3D" id="1.20.5.1930">
    <property type="match status" value="1"/>
</dbReference>
<dbReference type="InterPro" id="IPR017665">
    <property type="entry name" value="Guanylate_kinase"/>
</dbReference>
<organism evidence="30">
    <name type="scientific">Tanacetum cinerariifolium</name>
    <name type="common">Dalmatian daisy</name>
    <name type="synonym">Chrysanthemum cinerariifolium</name>
    <dbReference type="NCBI Taxonomy" id="118510"/>
    <lineage>
        <taxon>Eukaryota</taxon>
        <taxon>Viridiplantae</taxon>
        <taxon>Streptophyta</taxon>
        <taxon>Embryophyta</taxon>
        <taxon>Tracheophyta</taxon>
        <taxon>Spermatophyta</taxon>
        <taxon>Magnoliopsida</taxon>
        <taxon>eudicotyledons</taxon>
        <taxon>Gunneridae</taxon>
        <taxon>Pentapetalae</taxon>
        <taxon>asterids</taxon>
        <taxon>campanulids</taxon>
        <taxon>Asterales</taxon>
        <taxon>Asteraceae</taxon>
        <taxon>Asteroideae</taxon>
        <taxon>Anthemideae</taxon>
        <taxon>Anthemidinae</taxon>
        <taxon>Tanacetum</taxon>
    </lineage>
</organism>
<dbReference type="PROSITE" id="PS51880">
    <property type="entry name" value="TGS"/>
    <property type="match status" value="1"/>
</dbReference>
<dbReference type="Pfam" id="PF01904">
    <property type="entry name" value="DUF72"/>
    <property type="match status" value="1"/>
</dbReference>
<dbReference type="SMART" id="SM00072">
    <property type="entry name" value="GuKc"/>
    <property type="match status" value="1"/>
</dbReference>
<dbReference type="InterPro" id="IPR012675">
    <property type="entry name" value="Beta-grasp_dom_sf"/>
</dbReference>
<dbReference type="InterPro" id="IPR008145">
    <property type="entry name" value="GK/Ca_channel_bsu"/>
</dbReference>
<dbReference type="CDD" id="cd00077">
    <property type="entry name" value="HDc"/>
    <property type="match status" value="1"/>
</dbReference>
<proteinExistence type="inferred from homology"/>
<reference evidence="30" key="1">
    <citation type="journal article" date="2019" name="Sci. Rep.">
        <title>Draft genome of Tanacetum cinerariifolium, the natural source of mosquito coil.</title>
        <authorList>
            <person name="Yamashiro T."/>
            <person name="Shiraishi A."/>
            <person name="Satake H."/>
            <person name="Nakayama K."/>
        </authorList>
    </citation>
    <scope>NUCLEOTIDE SEQUENCE</scope>
</reference>
<evidence type="ECO:0000256" key="22">
    <source>
        <dbReference type="ARBA" id="ARBA00070102"/>
    </source>
</evidence>
<dbReference type="CDD" id="cd01668">
    <property type="entry name" value="TGS_RSH"/>
    <property type="match status" value="1"/>
</dbReference>
<feature type="domain" description="Guanylate kinase-like" evidence="26">
    <location>
        <begin position="1492"/>
        <end position="1670"/>
    </location>
</feature>
<feature type="compositionally biased region" description="Basic and acidic residues" evidence="25">
    <location>
        <begin position="3286"/>
        <end position="3299"/>
    </location>
</feature>
<gene>
    <name evidence="30" type="ORF">Tci_000477</name>
</gene>
<dbReference type="EMBL" id="BKCJ010000007">
    <property type="protein sequence ID" value="GEU28499.1"/>
    <property type="molecule type" value="Genomic_DNA"/>
</dbReference>
<dbReference type="Pfam" id="PF08340">
    <property type="entry name" value="YicC-like_C"/>
    <property type="match status" value="1"/>
</dbReference>
<keyword evidence="13" id="KW-0255">Endonuclease</keyword>
<dbReference type="FunFam" id="3.10.20.30:FF:000002">
    <property type="entry name" value="GTP pyrophosphokinase (RelA/SpoT)"/>
    <property type="match status" value="1"/>
</dbReference>
<dbReference type="Pfam" id="PF02518">
    <property type="entry name" value="HATPase_c"/>
    <property type="match status" value="1"/>
</dbReference>
<dbReference type="PANTHER" id="PTHR21262:SF36">
    <property type="entry name" value="BIFUNCTIONAL (P)PPGPP SYNTHASE_HYDROLASE SPOT"/>
    <property type="match status" value="1"/>
</dbReference>
<feature type="region of interest" description="Disordered" evidence="25">
    <location>
        <begin position="598"/>
        <end position="644"/>
    </location>
</feature>
<evidence type="ECO:0000256" key="18">
    <source>
        <dbReference type="ARBA" id="ARBA00023134"/>
    </source>
</evidence>
<dbReference type="InterPro" id="IPR020590">
    <property type="entry name" value="Guanylate_kinase_CS"/>
</dbReference>
<feature type="compositionally biased region" description="Gly residues" evidence="25">
    <location>
        <begin position="3315"/>
        <end position="3327"/>
    </location>
</feature>
<dbReference type="EC" id="2.7.6.5" evidence="7"/>
<dbReference type="SMART" id="SM00954">
    <property type="entry name" value="RelA_SpoT"/>
    <property type="match status" value="1"/>
</dbReference>
<feature type="region of interest" description="Disordered" evidence="25">
    <location>
        <begin position="1698"/>
        <end position="1758"/>
    </location>
</feature>
<evidence type="ECO:0000256" key="4">
    <source>
        <dbReference type="ARBA" id="ARBA00005790"/>
    </source>
</evidence>
<comment type="similarity">
    <text evidence="4">Belongs to the guanylate kinase family.</text>
</comment>
<dbReference type="InterPro" id="IPR007685">
    <property type="entry name" value="RelA_SpoT"/>
</dbReference>
<dbReference type="GO" id="GO:0004385">
    <property type="term" value="F:GMP kinase activity"/>
    <property type="evidence" value="ECO:0007669"/>
    <property type="project" value="UniProtKB-EC"/>
</dbReference>
<keyword evidence="9" id="KW-0963">Cytoplasm</keyword>
<comment type="similarity">
    <text evidence="5">Belongs to the RelA/SpoT family.</text>
</comment>
<evidence type="ECO:0000256" key="15">
    <source>
        <dbReference type="ARBA" id="ARBA00022801"/>
    </source>
</evidence>
<evidence type="ECO:0000256" key="24">
    <source>
        <dbReference type="ARBA" id="ARBA00082153"/>
    </source>
</evidence>
<evidence type="ECO:0000256" key="3">
    <source>
        <dbReference type="ARBA" id="ARBA00004496"/>
    </source>
</evidence>
<dbReference type="InterPro" id="IPR008144">
    <property type="entry name" value="Guanylate_kin-like_dom"/>
</dbReference>
<dbReference type="Pfam" id="PF07730">
    <property type="entry name" value="HisKA_3"/>
    <property type="match status" value="1"/>
</dbReference>
<keyword evidence="10" id="KW-0808">Transferase</keyword>
<dbReference type="InterPro" id="IPR003607">
    <property type="entry name" value="HD/PDEase_dom"/>
</dbReference>
<dbReference type="GO" id="GO:0000155">
    <property type="term" value="F:phosphorelay sensor kinase activity"/>
    <property type="evidence" value="ECO:0007669"/>
    <property type="project" value="InterPro"/>
</dbReference>
<feature type="compositionally biased region" description="Low complexity" evidence="25">
    <location>
        <begin position="701"/>
        <end position="744"/>
    </location>
</feature>
<dbReference type="NCBIfam" id="TIGR00691">
    <property type="entry name" value="spoT_relA"/>
    <property type="match status" value="1"/>
</dbReference>
<comment type="similarity">
    <text evidence="20">Belongs to the YicC/YloC family.</text>
</comment>
<dbReference type="InterPro" id="IPR035965">
    <property type="entry name" value="PAS-like_dom_sf"/>
</dbReference>
<dbReference type="SUPFAM" id="SSF52540">
    <property type="entry name" value="P-loop containing nucleoside triphosphate hydrolases"/>
    <property type="match status" value="1"/>
</dbReference>
<dbReference type="InterPro" id="IPR013527">
    <property type="entry name" value="YicC-like_N"/>
</dbReference>
<dbReference type="InterPro" id="IPR043519">
    <property type="entry name" value="NT_sf"/>
</dbReference>
<dbReference type="SMART" id="SM00387">
    <property type="entry name" value="HATPase_c"/>
    <property type="match status" value="1"/>
</dbReference>
<dbReference type="InterPro" id="IPR006674">
    <property type="entry name" value="HD_domain"/>
</dbReference>
<dbReference type="GO" id="GO:0015969">
    <property type="term" value="P:guanosine tetraphosphate metabolic process"/>
    <property type="evidence" value="ECO:0007669"/>
    <property type="project" value="InterPro"/>
</dbReference>
<comment type="caution">
    <text evidence="30">The sequence shown here is derived from an EMBL/GenBank/DDBJ whole genome shotgun (WGS) entry which is preliminary data.</text>
</comment>
<dbReference type="SUPFAM" id="SSF109604">
    <property type="entry name" value="HD-domain/PDEase-like"/>
    <property type="match status" value="1"/>
</dbReference>
<dbReference type="SUPFAM" id="SSF81271">
    <property type="entry name" value="TGS-like"/>
    <property type="match status" value="1"/>
</dbReference>
<dbReference type="SMART" id="SM00471">
    <property type="entry name" value="HDc"/>
    <property type="match status" value="1"/>
</dbReference>
<comment type="cofactor">
    <cofactor evidence="1">
        <name>a divalent metal cation</name>
        <dbReference type="ChEBI" id="CHEBI:60240"/>
    </cofactor>
</comment>
<feature type="compositionally biased region" description="Basic residues" evidence="25">
    <location>
        <begin position="3242"/>
        <end position="3252"/>
    </location>
</feature>
<evidence type="ECO:0000256" key="9">
    <source>
        <dbReference type="ARBA" id="ARBA00022490"/>
    </source>
</evidence>
<dbReference type="Gene3D" id="3.30.450.20">
    <property type="entry name" value="PAS domain"/>
    <property type="match status" value="1"/>
</dbReference>
<evidence type="ECO:0000256" key="19">
    <source>
        <dbReference type="ARBA" id="ARBA00030128"/>
    </source>
</evidence>
<evidence type="ECO:0000256" key="21">
    <source>
        <dbReference type="ARBA" id="ARBA00048594"/>
    </source>
</evidence>
<dbReference type="GO" id="GO:0008728">
    <property type="term" value="F:GTP diphosphokinase activity"/>
    <property type="evidence" value="ECO:0007669"/>
    <property type="project" value="UniProtKB-EC"/>
</dbReference>
<dbReference type="SUPFAM" id="SSF81301">
    <property type="entry name" value="Nucleotidyltransferase"/>
    <property type="match status" value="1"/>
</dbReference>
<dbReference type="InterPro" id="IPR002763">
    <property type="entry name" value="DUF72"/>
</dbReference>
<dbReference type="GO" id="GO:0004521">
    <property type="term" value="F:RNA endonuclease activity"/>
    <property type="evidence" value="ECO:0007669"/>
    <property type="project" value="InterPro"/>
</dbReference>
<evidence type="ECO:0000256" key="6">
    <source>
        <dbReference type="ARBA" id="ARBA00012961"/>
    </source>
</evidence>
<feature type="region of interest" description="Disordered" evidence="25">
    <location>
        <begin position="3202"/>
        <end position="3329"/>
    </location>
</feature>
<feature type="compositionally biased region" description="Basic and acidic residues" evidence="25">
    <location>
        <begin position="3339"/>
        <end position="3354"/>
    </location>
</feature>
<evidence type="ECO:0000259" key="26">
    <source>
        <dbReference type="PROSITE" id="PS50052"/>
    </source>
</evidence>
<dbReference type="InterPro" id="IPR005229">
    <property type="entry name" value="YicC/YloC-like"/>
</dbReference>
<accession>A0A699GF44</accession>
<keyword evidence="15" id="KW-0378">Hydrolase</keyword>
<feature type="compositionally biased region" description="Basic residues" evidence="25">
    <location>
        <begin position="3210"/>
        <end position="3221"/>
    </location>
</feature>
<feature type="region of interest" description="Disordered" evidence="25">
    <location>
        <begin position="700"/>
        <end position="744"/>
    </location>
</feature>
<evidence type="ECO:0000256" key="7">
    <source>
        <dbReference type="ARBA" id="ARBA00013251"/>
    </source>
</evidence>
<dbReference type="GO" id="GO:0005737">
    <property type="term" value="C:cytoplasm"/>
    <property type="evidence" value="ECO:0007669"/>
    <property type="project" value="UniProtKB-SubCell"/>
</dbReference>
<comment type="function">
    <text evidence="2">Essential for recycling GMP and indirectly, cGMP.</text>
</comment>
<evidence type="ECO:0000259" key="27">
    <source>
        <dbReference type="PROSITE" id="PS50109"/>
    </source>
</evidence>
<keyword evidence="17" id="KW-0346">Stress response</keyword>
<evidence type="ECO:0000256" key="2">
    <source>
        <dbReference type="ARBA" id="ARBA00003531"/>
    </source>
</evidence>
<dbReference type="Pfam" id="PF13328">
    <property type="entry name" value="HD_4"/>
    <property type="match status" value="1"/>
</dbReference>
<evidence type="ECO:0000256" key="16">
    <source>
        <dbReference type="ARBA" id="ARBA00022840"/>
    </source>
</evidence>
<dbReference type="InterPro" id="IPR003594">
    <property type="entry name" value="HATPase_dom"/>
</dbReference>
<dbReference type="InterPro" id="IPR004811">
    <property type="entry name" value="RelA/Spo_fam"/>
</dbReference>
<dbReference type="Gene3D" id="3.30.63.10">
    <property type="entry name" value="Guanylate Kinase phosphate binding domain"/>
    <property type="match status" value="1"/>
</dbReference>
<keyword evidence="12" id="KW-0547">Nucleotide-binding</keyword>
<dbReference type="Pfam" id="PF04607">
    <property type="entry name" value="RelA_SpoT"/>
    <property type="match status" value="1"/>
</dbReference>
<keyword evidence="16" id="KW-0067">ATP-binding</keyword>
<evidence type="ECO:0000256" key="10">
    <source>
        <dbReference type="ARBA" id="ARBA00022679"/>
    </source>
</evidence>
<dbReference type="Pfam" id="PF00625">
    <property type="entry name" value="Guanylate_kin"/>
    <property type="match status" value="1"/>
</dbReference>
<dbReference type="InterPro" id="IPR027417">
    <property type="entry name" value="P-loop_NTPase"/>
</dbReference>
<dbReference type="Gene3D" id="3.40.50.300">
    <property type="entry name" value="P-loop containing nucleotide triphosphate hydrolases"/>
    <property type="match status" value="1"/>
</dbReference>
<feature type="domain" description="TGS" evidence="29">
    <location>
        <begin position="2181"/>
        <end position="2242"/>
    </location>
</feature>
<name>A0A699GF44_TANCI</name>
<evidence type="ECO:0000256" key="8">
    <source>
        <dbReference type="ARBA" id="ARBA00016296"/>
    </source>
</evidence>
<comment type="subcellular location">
    <subcellularLocation>
        <location evidence="3">Cytoplasm</location>
    </subcellularLocation>
</comment>
<evidence type="ECO:0000256" key="23">
    <source>
        <dbReference type="ARBA" id="ARBA00075768"/>
    </source>
</evidence>
<feature type="domain" description="HD" evidence="28">
    <location>
        <begin position="1840"/>
        <end position="1939"/>
    </location>
</feature>
<dbReference type="InterPro" id="IPR011712">
    <property type="entry name" value="Sig_transdc_His_kin_sub3_dim/P"/>
</dbReference>
<dbReference type="HAMAP" id="MF_00328">
    <property type="entry name" value="Guanylate_kinase"/>
    <property type="match status" value="1"/>
</dbReference>
<dbReference type="FunFam" id="1.10.3210.10:FF:000001">
    <property type="entry name" value="GTP pyrophosphokinase RelA"/>
    <property type="match status" value="1"/>
</dbReference>
<dbReference type="GO" id="GO:0042594">
    <property type="term" value="P:response to starvation"/>
    <property type="evidence" value="ECO:0007669"/>
    <property type="project" value="TreeGrafter"/>
</dbReference>
<dbReference type="CDD" id="cd16917">
    <property type="entry name" value="HATPase_UhpB-NarQ-NarX-like"/>
    <property type="match status" value="1"/>
</dbReference>
<dbReference type="InterPro" id="IPR033655">
    <property type="entry name" value="TGS_RelA/SpoT"/>
</dbReference>
<dbReference type="SUPFAM" id="SSF55874">
    <property type="entry name" value="ATPase domain of HSP90 chaperone/DNA topoisomerase II/histidine kinase"/>
    <property type="match status" value="1"/>
</dbReference>
<comment type="catalytic activity">
    <reaction evidence="21">
        <text>GMP + ATP = GDP + ADP</text>
        <dbReference type="Rhea" id="RHEA:20780"/>
        <dbReference type="ChEBI" id="CHEBI:30616"/>
        <dbReference type="ChEBI" id="CHEBI:58115"/>
        <dbReference type="ChEBI" id="CHEBI:58189"/>
        <dbReference type="ChEBI" id="CHEBI:456216"/>
        <dbReference type="EC" id="2.7.4.8"/>
    </reaction>
</comment>
<dbReference type="Gene3D" id="3.30.565.10">
    <property type="entry name" value="Histidine kinase-like ATPase, C-terminal domain"/>
    <property type="match status" value="1"/>
</dbReference>
<dbReference type="InterPro" id="IPR012676">
    <property type="entry name" value="TGS-like"/>
</dbReference>
<evidence type="ECO:0000256" key="13">
    <source>
        <dbReference type="ARBA" id="ARBA00022759"/>
    </source>
</evidence>
<evidence type="ECO:0000256" key="20">
    <source>
        <dbReference type="ARBA" id="ARBA00035648"/>
    </source>
</evidence>
<dbReference type="SUPFAM" id="SSF55785">
    <property type="entry name" value="PYP-like sensor domain (PAS domain)"/>
    <property type="match status" value="1"/>
</dbReference>
<dbReference type="Pfam" id="PF19296">
    <property type="entry name" value="RelA_AH_RIS"/>
    <property type="match status" value="1"/>
</dbReference>
<dbReference type="PROSITE" id="PS50109">
    <property type="entry name" value="HIS_KIN"/>
    <property type="match status" value="1"/>
</dbReference>
<dbReference type="Gene3D" id="3.20.20.410">
    <property type="entry name" value="Protein of unknown function UPF0759"/>
    <property type="match status" value="1"/>
</dbReference>
<feature type="domain" description="Histidine kinase" evidence="27">
    <location>
        <begin position="2997"/>
        <end position="3188"/>
    </location>
</feature>
<dbReference type="GO" id="GO:0005524">
    <property type="term" value="F:ATP binding"/>
    <property type="evidence" value="ECO:0007669"/>
    <property type="project" value="UniProtKB-KW"/>
</dbReference>
<dbReference type="Gene3D" id="3.10.20.30">
    <property type="match status" value="1"/>
</dbReference>
<dbReference type="GO" id="GO:0005525">
    <property type="term" value="F:GTP binding"/>
    <property type="evidence" value="ECO:0007669"/>
    <property type="project" value="UniProtKB-KW"/>
</dbReference>
<dbReference type="PANTHER" id="PTHR21262">
    <property type="entry name" value="GUANOSINE-3',5'-BIS DIPHOSPHATE 3'-PYROPHOSPHOHYDROLASE"/>
    <property type="match status" value="1"/>
</dbReference>
<dbReference type="InterPro" id="IPR036890">
    <property type="entry name" value="HATPase_C_sf"/>
</dbReference>
<feature type="compositionally biased region" description="Gly residues" evidence="25">
    <location>
        <begin position="632"/>
        <end position="644"/>
    </location>
</feature>
<protein>
    <recommendedName>
        <fullName evidence="8">Guanylate kinase</fullName>
        <ecNumber evidence="6">2.7.4.8</ecNumber>
        <ecNumber evidence="7">2.7.6.5</ecNumber>
    </recommendedName>
    <alternativeName>
        <fullName evidence="19">GMP kinase</fullName>
    </alternativeName>
    <alternativeName>
        <fullName evidence="22">Putative GTP diphosphokinase RSH1, chloroplastic</fullName>
    </alternativeName>
    <alternativeName>
        <fullName evidence="23">RelA/SpoT homolog 1</fullName>
    </alternativeName>
    <alternativeName>
        <fullName evidence="24">ppGpp synthetase RSH1</fullName>
    </alternativeName>
</protein>
<evidence type="ECO:0000256" key="25">
    <source>
        <dbReference type="SAM" id="MobiDB-lite"/>
    </source>
</evidence>
<evidence type="ECO:0000256" key="12">
    <source>
        <dbReference type="ARBA" id="ARBA00022741"/>
    </source>
</evidence>
<keyword evidence="11" id="KW-0540">Nuclease</keyword>
<dbReference type="InterPro" id="IPR004095">
    <property type="entry name" value="TGS"/>
</dbReference>
<evidence type="ECO:0000256" key="14">
    <source>
        <dbReference type="ARBA" id="ARBA00022777"/>
    </source>
</evidence>
<dbReference type="InterPro" id="IPR013551">
    <property type="entry name" value="YicC-like_C"/>
</dbReference>
<sequence>MAVVETLDADRQPVDAAGAVRAEFLGLEGAGIGFHGDLDVAVERQQGTHVRQQPVQARGRHQARRAAADKNRIDLAAPDQGQRHFQVQPQGIQIVLFGKGAAFPGLVRIEVAIRALAHAPRKMDVQRQRRQRGQVERAAFQVLEGHARSIADVGGNCIGCTGHCAGRTGAFTGAADDFNRDHFSFSFQLFNQRAQGLAAVRQRVLFRGRQLGRALAQSGNEEIRIVAEAAGAARRGQHFAVPGAVGNDWLRIVGVAHEHQHAVVIRGLVGEFGQLGHHFFVVAGVRFRFTGKARRLHAGRAAQGVDAHARIVGQRRQAGQARGVTGFLQGVFNEGVERLVRLRDVVLALGVDRKAHRGQQFVELLEFAGVVGGEDQADLRQAERLLLQHDQVGNAALRQVQQAVHAGAVERRAFGRALHFDEVAGVVHHHVHVGIAVGVLDVVEVQHRRALVHAHRDGRDEMLQRDGRHGAARHQLGKRVVRGHHGARDRRGAGAAVGLDHVAVEVQRAFAKRVQVERGAQRAADQALDFLGAARLLAARRFTVHAGVGRARQHAVFGRHPALALAFQKARHLVFDAGGTDDLGVAAFDQHRAFGMLGVHRPQRGPAQPAQVPGSRRRRSVRASQPRTPPGGAAGVGAGPGAGSGAAAVAGTGTGIGIGIGSGSGVGTGTGTGTGTGLGSGVGAGTGTAGLSTFCSANKLGGRSSGSSARQAAARSRSSSGRRSTAPAGRAGRTARAPPRASMRASIRASMWASMWASSAAARHAAPGGRRRSRAAAVCRPAAARYWPGGCRGGSVCGRAPRAVPAATGAASHGSRPLPCVLAAGGPASMTGYAVATSESAAGTLTIEIKSVNSRFLDLQFRINDDLRALEPDLRSAIMAAITRGKVELRLSFGRKAATTGAQALNLPLLGELQRLQTEVGAHFPGVQAMTVAELLRWPGVIEEAQIGQESLQADVAALTVRTVEAFVISRQREGAALETMLISRIEAMEAIVKRITPLIPQVVAAFQQKAVERMQDALGLACQGSNSALSRQDALERIRQEVILYGIRIDVAEELGRLSAHLTETRHILKKGGQVGKRLDFMMQELNREANTLGAKASVKELADASMELKLLIEQMREQAGMTERRPTEFTGFCSASAPAPPPCPQSPAPAAGSAASLHVPSALAGRARFPASRTVPDVPHRRAGRSGCTWLPHGWAGRFFPARPARRLRKEPGLKNPAIIGHQLRERSMATSIRVGIGGWDYAPWRETFYPPDVPQKKALEYASRQVTAIEINGTYYRTAKPEHFASWHAQTPDDFMFSVKASRYASNRRVLAEAGESVERFVNSGLTELGDKLGPLLWQLAPTKQFDPDDLEAFFKLLPAKLGQRKLRHVLDTRHASFMCDDYLKLARKYKIATVFADDPAFPSYADVTGDFVYARLLNAQSARVTGYTKPALKQLATAASQWQQGAVPARLPHVGAAKDSKKTRDVFIYFINGAKERAPAAARHLLGLFLFVVAAPSGAGKSTLVNALLAQEPALKLSISTTTRQPRPGETHGKEYWFTTAEDFVARADAGEFLEWAEVHGNYYGTSRIMVEQEMKNGTDILLEIDWQGARQVKKQFPQATGIFILPPSIDALEERLKKRATDEPHVITRRLLAAGGEIAHAPEFEYAIINEEFAVALSELTAIVRAARCRFAQQAARNASLFAQLADPGCHLPRAPAAARPHPESGSQGQADRGGPARNRGRQSRYRNVEKGPYVSKPSRAKQPAAAPAAAASGVNAGDSTASSIAASVPPPAPPVISSSPLATPTLTAGVASVTHLTEKLSEYMTAADLKKVKEAYRFSDEMHLGQVRKSGEPYISHPIAVAEICADWKLDAQAIMAALLHDVMEDQDVKKDELIERFGAPVANLVDGLSKLDKIEFQSQIEAQAENFRKMLLAMASDVRVILIKLADRLHNMRTMEVMAPNKKARISRETMEVYVPIAHRLGLNNIYRELQDLSFSHLYPMRYRTLAKAVKAARGNRREVVTKILESVKNTLAVAGIEAEVYGREKTLFGIYKKMRNKHLSFSQVLDVYGFRVVVDTFPNCYVALGTLHSLYKPMPGKFKDYIAIRKLNGYQSLHTTLIGPYGTPVEFQIRTQEMHRTAESGVAAHWLYKSADSNMTDMQQRTHAWLQSLLDIQQQTGDSAEFLEHVKVDLFPDSVYVFTPKSKIIALPRGATPIDFAYSIHTGIGDHTVSVMINHEPASLRTELRNGDIVEIVTDDNSRPSPSWLSFVRTGKARSAIRHHLRTINLPESITLGEQLLSQALTSLGLPPVLEDHLTERLLNESSAKSLDELYADIGIGKRMAALVARHIFGLRGGESASAPIDHNSATELDPVTICGSEGVSVQLAPCCLPIPGDSIIGQLRRDQGLLVHTNDCTVAKRQKIKEPDRWIAVKWGTELNRRFDCRIKLLINNEKGILARVAAEIGESDANITYVGMDEDKDNVLHQLRFTIQAQTPGGQVRLRLRWRRVADFQDFQFIDAVRRLERHHVPFARLGQRPRHWRHPADLAVERVEFVDAHDGDGAFCTVLVAVGDGGAEKYLVAAVVDAGIDDGRRVHALGEKTDAAVDFAQALLAVDIVAVFRTVAIRCRPVHDAHHFRPVDVDQLQQLILDALVALGADVVLGAGRDGQRQRGGFLVKNHLRHDETFATLAPLAVRAAGVPGGAVAAAGRLVVGLRRSADAQTHGVAAAGPARRLDLPAGAVCGAGAAGVSGGFAFPRQAAGAMGHRQRPCAAGPACDRVGQGVGRRCRGAPVPADAAGADDHRLVCHIAGLVSGAQGTLDRAPARHHRLAASHRAGRPASPTPPDLAAQLEEVRARFDAIVSNTPGLVYQFERRADGAVAFPYLSDGCQALLGLAPVELRGAPDRFLNLILIDDRGSYLDAMQASATALTSWNWEGRIWVDAWKDVKWINLRATPHALADGAVRWDGMMTNITESKQEQQEVRRSRARLAELSAHTDRVKEQERTRIAREIHDELGGNLTAIKMALAMLAARLEGHDPLLRERTDYLDSLVDRTIDAVHRISLDLRPALLDLGLVAALEWQVREFDKQAGIDTAFSYNQRDMGLDEDQSTALFRIAQEALTNIAKHAEASRVSVKLARLRHYVSLKITDDGRGIRQADRAKPASFGLRGMVERTRALGGTLTLSHAPGGGTVVAIKIRHESPGEAVAGGATIAGKLEANPGRNARHHRGRRSGKRPGGDQAVPQVRLPGAAAGHLHARPQRHRRPQAGQEGKTGTGGADAVHAPRGSVRDPLAQGGRVRLPDQAERAARAGHGDSPGGGRPQVHQCGAGAGTGQPCGRGPRGAAARCAVRPRIPDPDHDRLGQDGGHDCQGTVVVGQDRQRVPGPVAGQDEAEK</sequence>
<evidence type="ECO:0000256" key="5">
    <source>
        <dbReference type="ARBA" id="ARBA00007476"/>
    </source>
</evidence>
<dbReference type="SUPFAM" id="SSF117396">
    <property type="entry name" value="TM1631-like"/>
    <property type="match status" value="1"/>
</dbReference>
<keyword evidence="14 30" id="KW-0418">Kinase</keyword>
<dbReference type="InterPro" id="IPR045600">
    <property type="entry name" value="RelA/SpoT_AH_RIS"/>
</dbReference>
<dbReference type="InterPro" id="IPR036520">
    <property type="entry name" value="UPF0759_sf"/>
</dbReference>
<dbReference type="FunFam" id="3.30.63.10:FF:000005">
    <property type="entry name" value="Guanylate kinase"/>
    <property type="match status" value="1"/>
</dbReference>
<dbReference type="PROSITE" id="PS51831">
    <property type="entry name" value="HD"/>
    <property type="match status" value="1"/>
</dbReference>
<keyword evidence="18" id="KW-0342">GTP-binding</keyword>
<dbReference type="EC" id="2.7.4.8" evidence="6"/>
<dbReference type="GO" id="GO:0008893">
    <property type="term" value="F:guanosine-3',5'-bis(diphosphate) 3'-diphosphatase activity"/>
    <property type="evidence" value="ECO:0007669"/>
    <property type="project" value="TreeGrafter"/>
</dbReference>
<evidence type="ECO:0000256" key="1">
    <source>
        <dbReference type="ARBA" id="ARBA00001968"/>
    </source>
</evidence>
<evidence type="ECO:0000256" key="11">
    <source>
        <dbReference type="ARBA" id="ARBA00022722"/>
    </source>
</evidence>
<evidence type="ECO:0000256" key="17">
    <source>
        <dbReference type="ARBA" id="ARBA00023016"/>
    </source>
</evidence>
<dbReference type="CDD" id="cd05399">
    <property type="entry name" value="NT_Rel-Spo_like"/>
    <property type="match status" value="1"/>
</dbReference>
<dbReference type="Pfam" id="PF03755">
    <property type="entry name" value="YicC-like_N"/>
    <property type="match status" value="1"/>
</dbReference>
<feature type="region of interest" description="Disordered" evidence="25">
    <location>
        <begin position="3338"/>
        <end position="3357"/>
    </location>
</feature>
<dbReference type="NCBIfam" id="TIGR03263">
    <property type="entry name" value="guanyl_kin"/>
    <property type="match status" value="1"/>
</dbReference>
<dbReference type="NCBIfam" id="TIGR00255">
    <property type="entry name" value="YicC/YloC family endoribonuclease"/>
    <property type="match status" value="1"/>
</dbReference>
<dbReference type="InterPro" id="IPR005467">
    <property type="entry name" value="His_kinase_dom"/>
</dbReference>
<dbReference type="Gene3D" id="3.30.460.10">
    <property type="entry name" value="Beta Polymerase, domain 2"/>
    <property type="match status" value="1"/>
</dbReference>
<dbReference type="Gene3D" id="1.10.3210.10">
    <property type="entry name" value="Hypothetical protein af1432"/>
    <property type="match status" value="1"/>
</dbReference>
<dbReference type="Pfam" id="PF02824">
    <property type="entry name" value="TGS"/>
    <property type="match status" value="1"/>
</dbReference>
<evidence type="ECO:0000313" key="30">
    <source>
        <dbReference type="EMBL" id="GEU28499.1"/>
    </source>
</evidence>
<dbReference type="GO" id="GO:0046983">
    <property type="term" value="F:protein dimerization activity"/>
    <property type="evidence" value="ECO:0007669"/>
    <property type="project" value="InterPro"/>
</dbReference>
<dbReference type="GO" id="GO:0005886">
    <property type="term" value="C:plasma membrane"/>
    <property type="evidence" value="ECO:0007669"/>
    <property type="project" value="TreeGrafter"/>
</dbReference>
<dbReference type="CDD" id="cd00071">
    <property type="entry name" value="GMPK"/>
    <property type="match status" value="1"/>
</dbReference>
<evidence type="ECO:0000259" key="29">
    <source>
        <dbReference type="PROSITE" id="PS51880"/>
    </source>
</evidence>
<dbReference type="FunFam" id="3.30.460.10:FF:000001">
    <property type="entry name" value="GTP pyrophosphokinase RelA"/>
    <property type="match status" value="1"/>
</dbReference>
<evidence type="ECO:0000259" key="28">
    <source>
        <dbReference type="PROSITE" id="PS51831"/>
    </source>
</evidence>